<dbReference type="RefSeq" id="WP_012800952.1">
    <property type="nucleotide sequence ID" value="NC_013166.1"/>
</dbReference>
<dbReference type="eggNOG" id="COG0456">
    <property type="taxonomic scope" value="Bacteria"/>
</dbReference>
<dbReference type="Pfam" id="PF00583">
    <property type="entry name" value="Acetyltransf_1"/>
    <property type="match status" value="1"/>
</dbReference>
<dbReference type="AlphaFoldDB" id="C7RAZ6"/>
<dbReference type="GO" id="GO:0016747">
    <property type="term" value="F:acyltransferase activity, transferring groups other than amino-acyl groups"/>
    <property type="evidence" value="ECO:0007669"/>
    <property type="project" value="InterPro"/>
</dbReference>
<reference evidence="2 3" key="1">
    <citation type="journal article" date="2009" name="Stand. Genomic Sci.">
        <title>Complete genome sequence of Kangiella koreensis type strain (SW-125).</title>
        <authorList>
            <person name="Han C."/>
            <person name="Sikorski J."/>
            <person name="Lapidus A."/>
            <person name="Nolan M."/>
            <person name="Glavina Del Rio T."/>
            <person name="Tice H."/>
            <person name="Cheng J.F."/>
            <person name="Lucas S."/>
            <person name="Chen F."/>
            <person name="Copeland A."/>
            <person name="Ivanova N."/>
            <person name="Mavromatis K."/>
            <person name="Ovchinnikova G."/>
            <person name="Pati A."/>
            <person name="Bruce D."/>
            <person name="Goodwin L."/>
            <person name="Pitluck S."/>
            <person name="Chen A."/>
            <person name="Palaniappan K."/>
            <person name="Land M."/>
            <person name="Hauser L."/>
            <person name="Chang Y.J."/>
            <person name="Jeffries C.D."/>
            <person name="Chain P."/>
            <person name="Saunders E."/>
            <person name="Brettin T."/>
            <person name="Goker M."/>
            <person name="Tindall B.J."/>
            <person name="Bristow J."/>
            <person name="Eisen J.A."/>
            <person name="Markowitz V."/>
            <person name="Hugenholtz P."/>
            <person name="Kyrpides N.C."/>
            <person name="Klenk H.P."/>
            <person name="Detter J.C."/>
        </authorList>
    </citation>
    <scope>NUCLEOTIDE SEQUENCE [LARGE SCALE GENOMIC DNA]</scope>
    <source>
        <strain evidence="3">DSM 16069 / KCTC 12182 / SW-125</strain>
    </source>
</reference>
<dbReference type="STRING" id="523791.Kkor_1018"/>
<keyword evidence="3" id="KW-1185">Reference proteome</keyword>
<dbReference type="EMBL" id="CP001707">
    <property type="protein sequence ID" value="ACV26438.1"/>
    <property type="molecule type" value="Genomic_DNA"/>
</dbReference>
<gene>
    <name evidence="2" type="ordered locus">Kkor_1018</name>
</gene>
<evidence type="ECO:0000259" key="1">
    <source>
        <dbReference type="PROSITE" id="PS51186"/>
    </source>
</evidence>
<dbReference type="Gene3D" id="3.40.630.30">
    <property type="match status" value="1"/>
</dbReference>
<accession>C7RAZ6</accession>
<dbReference type="Proteomes" id="UP000001231">
    <property type="component" value="Chromosome"/>
</dbReference>
<keyword evidence="2" id="KW-0808">Transferase</keyword>
<organism evidence="2 3">
    <name type="scientific">Kangiella koreensis (strain DSM 16069 / JCM 12317 / KCTC 12182 / SW-125)</name>
    <dbReference type="NCBI Taxonomy" id="523791"/>
    <lineage>
        <taxon>Bacteria</taxon>
        <taxon>Pseudomonadati</taxon>
        <taxon>Pseudomonadota</taxon>
        <taxon>Gammaproteobacteria</taxon>
        <taxon>Kangiellales</taxon>
        <taxon>Kangiellaceae</taxon>
        <taxon>Kangiella</taxon>
    </lineage>
</organism>
<dbReference type="InterPro" id="IPR016181">
    <property type="entry name" value="Acyl_CoA_acyltransferase"/>
</dbReference>
<dbReference type="CDD" id="cd04301">
    <property type="entry name" value="NAT_SF"/>
    <property type="match status" value="1"/>
</dbReference>
<dbReference type="PROSITE" id="PS51186">
    <property type="entry name" value="GNAT"/>
    <property type="match status" value="1"/>
</dbReference>
<evidence type="ECO:0000313" key="3">
    <source>
        <dbReference type="Proteomes" id="UP000001231"/>
    </source>
</evidence>
<dbReference type="KEGG" id="kko:Kkor_1018"/>
<feature type="domain" description="N-acetyltransferase" evidence="1">
    <location>
        <begin position="4"/>
        <end position="165"/>
    </location>
</feature>
<proteinExistence type="predicted"/>
<sequence length="166" mass="18799">MKTITIQKTSEADLPSIAQLAASIWREHYTPIIGSAQVEYMLDKYQSVSAMAEQITDGVFYYNVVLDDELVGYLSFYSNGEALFLSKIYVSSMHRGKGIGRQAMEFVIEQAKSMDLPKVQLTVNKYNTGSIEAYKRMGFKIVDEVVVDIGRGFVMDDYVMEIFLNE</sequence>
<dbReference type="HOGENOM" id="CLU_013985_18_4_6"/>
<dbReference type="OrthoDB" id="9799601at2"/>
<dbReference type="InterPro" id="IPR000182">
    <property type="entry name" value="GNAT_dom"/>
</dbReference>
<evidence type="ECO:0000313" key="2">
    <source>
        <dbReference type="EMBL" id="ACV26438.1"/>
    </source>
</evidence>
<dbReference type="PANTHER" id="PTHR43617">
    <property type="entry name" value="L-AMINO ACID N-ACETYLTRANSFERASE"/>
    <property type="match status" value="1"/>
</dbReference>
<protein>
    <submittedName>
        <fullName evidence="2">GCN5-related N-acetyltransferase</fullName>
    </submittedName>
</protein>
<dbReference type="InParanoid" id="C7RAZ6"/>
<dbReference type="InterPro" id="IPR050276">
    <property type="entry name" value="MshD_Acetyltransferase"/>
</dbReference>
<name>C7RAZ6_KANKD</name>
<dbReference type="SUPFAM" id="SSF55729">
    <property type="entry name" value="Acyl-CoA N-acyltransferases (Nat)"/>
    <property type="match status" value="1"/>
</dbReference>